<sequence length="143" mass="15362">MPPSGECPQPRVRKVYVRAHKRKVAATKNPLDEPVVPPLTRRQARDLPAHMVTKYKEDALKRLMALSPASEHGTLHKFFSRMPKPSPAPVNGVVAAASSSTAPVNAGGKKRARVTAPPVTPEGLTPSRRNGVNAAILCFSPFA</sequence>
<dbReference type="RefSeq" id="XP_005756588.1">
    <property type="nucleotide sequence ID" value="XM_005756531.1"/>
</dbReference>
<dbReference type="Proteomes" id="UP000013827">
    <property type="component" value="Unassembled WGS sequence"/>
</dbReference>
<feature type="region of interest" description="Disordered" evidence="1">
    <location>
        <begin position="100"/>
        <end position="130"/>
    </location>
</feature>
<feature type="region of interest" description="Disordered" evidence="1">
    <location>
        <begin position="23"/>
        <end position="50"/>
    </location>
</feature>
<organism evidence="2 3">
    <name type="scientific">Emiliania huxleyi (strain CCMP1516)</name>
    <dbReference type="NCBI Taxonomy" id="280463"/>
    <lineage>
        <taxon>Eukaryota</taxon>
        <taxon>Haptista</taxon>
        <taxon>Haptophyta</taxon>
        <taxon>Prymnesiophyceae</taxon>
        <taxon>Isochrysidales</taxon>
        <taxon>Noelaerhabdaceae</taxon>
        <taxon>Emiliania</taxon>
    </lineage>
</organism>
<dbReference type="AlphaFoldDB" id="A0A0D3HYS4"/>
<dbReference type="EnsemblProtists" id="EOD16439">
    <property type="protein sequence ID" value="EOD16439"/>
    <property type="gene ID" value="EMIHUDRAFT_245108"/>
</dbReference>
<dbReference type="EnsemblProtists" id="EOD04159">
    <property type="protein sequence ID" value="EOD04159"/>
    <property type="gene ID" value="EMIHUDRAFT_250673"/>
</dbReference>
<dbReference type="RefSeq" id="XP_005768868.1">
    <property type="nucleotide sequence ID" value="XM_005768811.1"/>
</dbReference>
<accession>A0A0D3HYS4</accession>
<dbReference type="KEGG" id="ehx:EMIHUDRAFT_245108"/>
<dbReference type="GeneID" id="17262600"/>
<reference evidence="3" key="1">
    <citation type="journal article" date="2013" name="Nature">
        <title>Pan genome of the phytoplankton Emiliania underpins its global distribution.</title>
        <authorList>
            <person name="Read B.A."/>
            <person name="Kegel J."/>
            <person name="Klute M.J."/>
            <person name="Kuo A."/>
            <person name="Lefebvre S.C."/>
            <person name="Maumus F."/>
            <person name="Mayer C."/>
            <person name="Miller J."/>
            <person name="Monier A."/>
            <person name="Salamov A."/>
            <person name="Young J."/>
            <person name="Aguilar M."/>
            <person name="Claverie J.M."/>
            <person name="Frickenhaus S."/>
            <person name="Gonzalez K."/>
            <person name="Herman E.K."/>
            <person name="Lin Y.C."/>
            <person name="Napier J."/>
            <person name="Ogata H."/>
            <person name="Sarno A.F."/>
            <person name="Shmutz J."/>
            <person name="Schroeder D."/>
            <person name="de Vargas C."/>
            <person name="Verret F."/>
            <person name="von Dassow P."/>
            <person name="Valentin K."/>
            <person name="Van de Peer Y."/>
            <person name="Wheeler G."/>
            <person name="Dacks J.B."/>
            <person name="Delwiche C.F."/>
            <person name="Dyhrman S.T."/>
            <person name="Glockner G."/>
            <person name="John U."/>
            <person name="Richards T."/>
            <person name="Worden A.Z."/>
            <person name="Zhang X."/>
            <person name="Grigoriev I.V."/>
            <person name="Allen A.E."/>
            <person name="Bidle K."/>
            <person name="Borodovsky M."/>
            <person name="Bowler C."/>
            <person name="Brownlee C."/>
            <person name="Cock J.M."/>
            <person name="Elias M."/>
            <person name="Gladyshev V.N."/>
            <person name="Groth M."/>
            <person name="Guda C."/>
            <person name="Hadaegh A."/>
            <person name="Iglesias-Rodriguez M.D."/>
            <person name="Jenkins J."/>
            <person name="Jones B.M."/>
            <person name="Lawson T."/>
            <person name="Leese F."/>
            <person name="Lindquist E."/>
            <person name="Lobanov A."/>
            <person name="Lomsadze A."/>
            <person name="Malik S.B."/>
            <person name="Marsh M.E."/>
            <person name="Mackinder L."/>
            <person name="Mock T."/>
            <person name="Mueller-Roeber B."/>
            <person name="Pagarete A."/>
            <person name="Parker M."/>
            <person name="Probert I."/>
            <person name="Quesneville H."/>
            <person name="Raines C."/>
            <person name="Rensing S.A."/>
            <person name="Riano-Pachon D.M."/>
            <person name="Richier S."/>
            <person name="Rokitta S."/>
            <person name="Shiraiwa Y."/>
            <person name="Soanes D.M."/>
            <person name="van der Giezen M."/>
            <person name="Wahlund T.M."/>
            <person name="Williams B."/>
            <person name="Wilson W."/>
            <person name="Wolfe G."/>
            <person name="Wurch L.L."/>
        </authorList>
    </citation>
    <scope>NUCLEOTIDE SEQUENCE</scope>
</reference>
<protein>
    <submittedName>
        <fullName evidence="2">Uncharacterized protein</fullName>
    </submittedName>
</protein>
<dbReference type="KEGG" id="ehx:EMIHUDRAFT_250673"/>
<name>A0A0D3HYS4_EMIH1</name>
<dbReference type="HOGENOM" id="CLU_1809811_0_0_1"/>
<evidence type="ECO:0000313" key="2">
    <source>
        <dbReference type="EnsemblProtists" id="EOD04159"/>
    </source>
</evidence>
<evidence type="ECO:0000256" key="1">
    <source>
        <dbReference type="SAM" id="MobiDB-lite"/>
    </source>
</evidence>
<proteinExistence type="predicted"/>
<keyword evidence="3" id="KW-1185">Reference proteome</keyword>
<reference evidence="2" key="2">
    <citation type="submission" date="2024-10" db="UniProtKB">
        <authorList>
            <consortium name="EnsemblProtists"/>
        </authorList>
    </citation>
    <scope>IDENTIFICATION</scope>
</reference>
<dbReference type="PaxDb" id="2903-EOD04159"/>
<evidence type="ECO:0000313" key="3">
    <source>
        <dbReference type="Proteomes" id="UP000013827"/>
    </source>
</evidence>
<dbReference type="GeneID" id="17250309"/>